<evidence type="ECO:0008006" key="5">
    <source>
        <dbReference type="Google" id="ProtNLM"/>
    </source>
</evidence>
<keyword evidence="1" id="KW-0175">Coiled coil</keyword>
<feature type="compositionally biased region" description="Polar residues" evidence="2">
    <location>
        <begin position="22"/>
        <end position="37"/>
    </location>
</feature>
<feature type="coiled-coil region" evidence="1">
    <location>
        <begin position="426"/>
        <end position="453"/>
    </location>
</feature>
<organism evidence="3 4">
    <name type="scientific">Vavraia culicis (isolate floridensis)</name>
    <name type="common">Microsporidian parasite</name>
    <dbReference type="NCBI Taxonomy" id="948595"/>
    <lineage>
        <taxon>Eukaryota</taxon>
        <taxon>Fungi</taxon>
        <taxon>Fungi incertae sedis</taxon>
        <taxon>Microsporidia</taxon>
        <taxon>Pleistophoridae</taxon>
        <taxon>Vavraia</taxon>
    </lineage>
</organism>
<feature type="region of interest" description="Disordered" evidence="2">
    <location>
        <begin position="1"/>
        <end position="115"/>
    </location>
</feature>
<feature type="compositionally biased region" description="Gly residues" evidence="2">
    <location>
        <begin position="47"/>
        <end position="56"/>
    </location>
</feature>
<keyword evidence="4" id="KW-1185">Reference proteome</keyword>
<evidence type="ECO:0000313" key="3">
    <source>
        <dbReference type="EMBL" id="ELA46673.1"/>
    </source>
</evidence>
<protein>
    <recommendedName>
        <fullName evidence="5">Nucleoporin NSP1-like C-terminal domain-containing protein</fullName>
    </recommendedName>
</protein>
<evidence type="ECO:0000313" key="4">
    <source>
        <dbReference type="Proteomes" id="UP000011081"/>
    </source>
</evidence>
<dbReference type="OMA" id="LEQCYDE"/>
<dbReference type="Proteomes" id="UP000011081">
    <property type="component" value="Unassembled WGS sequence"/>
</dbReference>
<dbReference type="HOGENOM" id="CLU_501161_0_0_1"/>
<feature type="compositionally biased region" description="Low complexity" evidence="2">
    <location>
        <begin position="93"/>
        <end position="110"/>
    </location>
</feature>
<proteinExistence type="predicted"/>
<dbReference type="OrthoDB" id="2193331at2759"/>
<gene>
    <name evidence="3" type="ORF">VCUG_01823</name>
</gene>
<accession>L2GTP1</accession>
<reference evidence="4" key="1">
    <citation type="submission" date="2011-03" db="EMBL/GenBank/DDBJ databases">
        <title>The genome sequence of Vavraia culicis strain floridensis.</title>
        <authorList>
            <consortium name="The Broad Institute Genome Sequencing Platform"/>
            <person name="Cuomo C."/>
            <person name="Becnel J."/>
            <person name="Sanscrainte N."/>
            <person name="Young S.K."/>
            <person name="Zeng Q."/>
            <person name="Gargeya S."/>
            <person name="Fitzgerald M."/>
            <person name="Haas B."/>
            <person name="Abouelleil A."/>
            <person name="Alvarado L."/>
            <person name="Arachchi H.M."/>
            <person name="Berlin A."/>
            <person name="Chapman S.B."/>
            <person name="Gearin G."/>
            <person name="Goldberg J."/>
            <person name="Griggs A."/>
            <person name="Gujja S."/>
            <person name="Hansen M."/>
            <person name="Heiman D."/>
            <person name="Howarth C."/>
            <person name="Larimer J."/>
            <person name="Lui A."/>
            <person name="MacDonald P.J.P."/>
            <person name="McCowen C."/>
            <person name="Montmayeur A."/>
            <person name="Murphy C."/>
            <person name="Neiman D."/>
            <person name="Pearson M."/>
            <person name="Priest M."/>
            <person name="Roberts A."/>
            <person name="Saif S."/>
            <person name="Shea T."/>
            <person name="Sisk P."/>
            <person name="Stolte C."/>
            <person name="Sykes S."/>
            <person name="Wortman J."/>
            <person name="Nusbaum C."/>
            <person name="Birren B."/>
        </authorList>
    </citation>
    <scope>NUCLEOTIDE SEQUENCE [LARGE SCALE GENOMIC DNA]</scope>
    <source>
        <strain evidence="4">floridensis</strain>
    </source>
</reference>
<feature type="compositionally biased region" description="Polar residues" evidence="2">
    <location>
        <begin position="65"/>
        <end position="85"/>
    </location>
</feature>
<dbReference type="RefSeq" id="XP_008074837.1">
    <property type="nucleotide sequence ID" value="XM_008076646.1"/>
</dbReference>
<dbReference type="InParanoid" id="L2GTP1"/>
<dbReference type="AlphaFoldDB" id="L2GTP1"/>
<feature type="compositionally biased region" description="Low complexity" evidence="2">
    <location>
        <begin position="9"/>
        <end position="21"/>
    </location>
</feature>
<name>L2GTP1_VAVCU</name>
<sequence length="522" mass="53410">MQNNDKKNTFFNLFPNNQPPNQGFSLGTGNKDSSSGLFGNTSNFGSGQSGTGGGLFGTNTGLGSQMNTGSNFMGNQGPAPSTNMGQTGGLFNTPGTGLSGTTGTTPFGLPNAANTNNSFLGTQGVGANQTANTAGSVFGTTGSGLFGSQAANQSTSASGGLGVGPFGAQRAGASSQPNNTGLFGAPNQNGAGAGLFKTQTQPSAVTTGLYGMQPQATAPSGSVFGGVPQNTVGTGPLSAQQGATPYGTQAQGITGTAVCGPAQPAVVANSGGIAGTSALGGHTADATVQQPLSGGPLGATTAQPIDAFGRATIHPGSIGGNVFGSKDAPAPSTTGTNLFSASKPVAAQPSMAPQSAAAAQQPLGTSAHAAAEMVDGNTYVDITSVPLNFRQKSFNEILAEISAELEKDVKFFKKKAEEVFAQDEKIIRARNNYVKLLDRLKAEEDKINELEENVEFLFKWLESMKIDDSVKYLNELEQCYDEFMDGVMQQKNIEDEIAGIINENMKLISIIDEDLECMESMK</sequence>
<dbReference type="VEuPathDB" id="MicrosporidiaDB:VCUG_01823"/>
<evidence type="ECO:0000256" key="2">
    <source>
        <dbReference type="SAM" id="MobiDB-lite"/>
    </source>
</evidence>
<evidence type="ECO:0000256" key="1">
    <source>
        <dbReference type="SAM" id="Coils"/>
    </source>
</evidence>
<dbReference type="GeneID" id="19879694"/>
<dbReference type="STRING" id="948595.L2GTP1"/>
<dbReference type="EMBL" id="GL877436">
    <property type="protein sequence ID" value="ELA46673.1"/>
    <property type="molecule type" value="Genomic_DNA"/>
</dbReference>